<dbReference type="EMBL" id="NJGV01000008">
    <property type="protein sequence ID" value="OWY34686.1"/>
    <property type="molecule type" value="Genomic_DNA"/>
</dbReference>
<keyword evidence="2" id="KW-1185">Reference proteome</keyword>
<organism evidence="1 2">
    <name type="scientific">Herbaspirillum aquaticum</name>
    <dbReference type="NCBI Taxonomy" id="568783"/>
    <lineage>
        <taxon>Bacteria</taxon>
        <taxon>Pseudomonadati</taxon>
        <taxon>Pseudomonadota</taxon>
        <taxon>Betaproteobacteria</taxon>
        <taxon>Burkholderiales</taxon>
        <taxon>Oxalobacteraceae</taxon>
        <taxon>Herbaspirillum</taxon>
    </lineage>
</organism>
<evidence type="ECO:0000313" key="2">
    <source>
        <dbReference type="Proteomes" id="UP000214747"/>
    </source>
</evidence>
<dbReference type="Proteomes" id="UP000214747">
    <property type="component" value="Unassembled WGS sequence"/>
</dbReference>
<protein>
    <submittedName>
        <fullName evidence="1">Uncharacterized protein</fullName>
    </submittedName>
</protein>
<sequence>MRLLAVFVRAYLVVAIVDNASRHATNSCMRAWESARTRLGLRPGAQGAALDAALRGSLWERWIRYFWWVRLRAQSAGLGAGTGFA</sequence>
<gene>
    <name evidence="1" type="ORF">CEJ45_10335</name>
</gene>
<proteinExistence type="predicted"/>
<name>A0A225STW8_9BURK</name>
<dbReference type="AlphaFoldDB" id="A0A225STW8"/>
<evidence type="ECO:0000313" key="1">
    <source>
        <dbReference type="EMBL" id="OWY34686.1"/>
    </source>
</evidence>
<comment type="caution">
    <text evidence="1">The sequence shown here is derived from an EMBL/GenBank/DDBJ whole genome shotgun (WGS) entry which is preliminary data.</text>
</comment>
<accession>A0A225STW8</accession>
<reference evidence="1 2" key="1">
    <citation type="journal article" date="2010" name="Int. J. Syst. Evol. Microbiol.">
        <title>Reclassification of Herbaspirillum putei as a later heterotypic synonym of Herbaspirillum huttiense, with the description of H. huttiense subsp. huttiense subsp. nov. and H. huttiense subsp. putei subsp. nov., comb. nov., and description of Herbaspirillum aquaticum sp. nov.</title>
        <authorList>
            <person name="Dobritsa A.P."/>
            <person name="Reddy M.C."/>
            <person name="Samadpour M."/>
        </authorList>
    </citation>
    <scope>NUCLEOTIDE SEQUENCE [LARGE SCALE GENOMIC DNA]</scope>
    <source>
        <strain evidence="1 2">IEH 4430</strain>
    </source>
</reference>